<dbReference type="AlphaFoldDB" id="A0AAQ3UPC4"/>
<reference evidence="4 5" key="1">
    <citation type="submission" date="2024-02" db="EMBL/GenBank/DDBJ databases">
        <title>High-quality chromosome-scale genome assembly of Pensacola bahiagrass (Paspalum notatum Flugge var. saurae).</title>
        <authorList>
            <person name="Vega J.M."/>
            <person name="Podio M."/>
            <person name="Orjuela J."/>
            <person name="Siena L.A."/>
            <person name="Pessino S.C."/>
            <person name="Combes M.C."/>
            <person name="Mariac C."/>
            <person name="Albertini E."/>
            <person name="Pupilli F."/>
            <person name="Ortiz J.P.A."/>
            <person name="Leblanc O."/>
        </authorList>
    </citation>
    <scope>NUCLEOTIDE SEQUENCE [LARGE SCALE GENOMIC DNA]</scope>
    <source>
        <strain evidence="4">R1</strain>
        <tissue evidence="4">Leaf</tissue>
    </source>
</reference>
<keyword evidence="1" id="KW-0863">Zinc-finger</keyword>
<sequence length="662" mass="76875">MLQSDGASTVRSTTEFRPIGAGLSLPRPRGLPLPRPRRLPPPPPAPAPSPSDDDDYKKRGMSNREEIDLNAEPLEDWILDPPDGVQVEPLKSGRLTVPTAQTSFAGVDVEDGIEVLSTSKEPHVGLTFKTWESAQAYYNEYARHAGFSIRIDTSKDSKRKNEKRKYMFVCQKAGVNKKMKATDDGPITEKKVVRTRRRDYVKRTRRPARMIVRKMGHGHWQVVHFSKDHNHECVKKFSLTKYLASHRSIPPEEKGFIKFFHGCCITTTRAFQIMAELYGGIENCPYTEGDTKNLRLEYRAEYRGKDVKTTLEYFEELKKEDPEFYYSYSLDEFNRVKNLFWVDGEARKAYELCSDCISFDTTFLTNAYNMPCVPFIDKKKEKKFGCGFLRNEKTTAFVWLFTEFKKAMGGRTPVNIITDQDLTMEVAIAEVLPETMHRNCRWHIMENAPFLNNKKDIASDFNDCVDNSFTPHEFEHKWQLMLDEHEIHDDERFRHLYDMRHHWVPADFMLRFFPFLQTTARSEGFNAVLKKYRIFSKQLENEATTVVKVPHYLTGHPMKVQMKDAYTRKLFNVFQNELQLSSSYYVVRVQGDELIDTVPYGTCPDKLYASITFRVASNKLDGMYSCECCKFQRDGVLCCHILKVFDAVAMHEVPARYILARW</sequence>
<evidence type="ECO:0000256" key="2">
    <source>
        <dbReference type="SAM" id="MobiDB-lite"/>
    </source>
</evidence>
<dbReference type="PROSITE" id="PS50966">
    <property type="entry name" value="ZF_SWIM"/>
    <property type="match status" value="1"/>
</dbReference>
<feature type="compositionally biased region" description="Polar residues" evidence="2">
    <location>
        <begin position="1"/>
        <end position="15"/>
    </location>
</feature>
<keyword evidence="5" id="KW-1185">Reference proteome</keyword>
<feature type="compositionally biased region" description="Pro residues" evidence="2">
    <location>
        <begin position="29"/>
        <end position="49"/>
    </location>
</feature>
<dbReference type="PANTHER" id="PTHR47718:SF4">
    <property type="entry name" value="PROTEIN FAR1-RELATED SEQUENCE"/>
    <property type="match status" value="1"/>
</dbReference>
<accession>A0AAQ3UPC4</accession>
<dbReference type="Proteomes" id="UP001341281">
    <property type="component" value="Chromosome 09"/>
</dbReference>
<dbReference type="Pfam" id="PF10551">
    <property type="entry name" value="MULE"/>
    <property type="match status" value="1"/>
</dbReference>
<evidence type="ECO:0000313" key="4">
    <source>
        <dbReference type="EMBL" id="WVZ95063.1"/>
    </source>
</evidence>
<dbReference type="InterPro" id="IPR007527">
    <property type="entry name" value="Znf_SWIM"/>
</dbReference>
<feature type="domain" description="SWIM-type" evidence="3">
    <location>
        <begin position="611"/>
        <end position="649"/>
    </location>
</feature>
<protein>
    <recommendedName>
        <fullName evidence="3">SWIM-type domain-containing protein</fullName>
    </recommendedName>
</protein>
<dbReference type="Pfam" id="PF04434">
    <property type="entry name" value="SWIM"/>
    <property type="match status" value="1"/>
</dbReference>
<dbReference type="PANTHER" id="PTHR47718">
    <property type="entry name" value="OS01G0519700 PROTEIN"/>
    <property type="match status" value="1"/>
</dbReference>
<gene>
    <name evidence="4" type="ORF">U9M48_040868</name>
</gene>
<organism evidence="4 5">
    <name type="scientific">Paspalum notatum var. saurae</name>
    <dbReference type="NCBI Taxonomy" id="547442"/>
    <lineage>
        <taxon>Eukaryota</taxon>
        <taxon>Viridiplantae</taxon>
        <taxon>Streptophyta</taxon>
        <taxon>Embryophyta</taxon>
        <taxon>Tracheophyta</taxon>
        <taxon>Spermatophyta</taxon>
        <taxon>Magnoliopsida</taxon>
        <taxon>Liliopsida</taxon>
        <taxon>Poales</taxon>
        <taxon>Poaceae</taxon>
        <taxon>PACMAD clade</taxon>
        <taxon>Panicoideae</taxon>
        <taxon>Andropogonodae</taxon>
        <taxon>Paspaleae</taxon>
        <taxon>Paspalinae</taxon>
        <taxon>Paspalum</taxon>
    </lineage>
</organism>
<proteinExistence type="predicted"/>
<dbReference type="GO" id="GO:0008270">
    <property type="term" value="F:zinc ion binding"/>
    <property type="evidence" value="ECO:0007669"/>
    <property type="project" value="UniProtKB-KW"/>
</dbReference>
<evidence type="ECO:0000313" key="5">
    <source>
        <dbReference type="Proteomes" id="UP001341281"/>
    </source>
</evidence>
<dbReference type="InterPro" id="IPR018289">
    <property type="entry name" value="MULE_transposase_dom"/>
</dbReference>
<evidence type="ECO:0000256" key="1">
    <source>
        <dbReference type="PROSITE-ProRule" id="PRU00325"/>
    </source>
</evidence>
<name>A0AAQ3UPC4_PASNO</name>
<feature type="region of interest" description="Disordered" evidence="2">
    <location>
        <begin position="1"/>
        <end position="59"/>
    </location>
</feature>
<dbReference type="InterPro" id="IPR004330">
    <property type="entry name" value="FAR1_DNA_bnd_dom"/>
</dbReference>
<dbReference type="EMBL" id="CP144753">
    <property type="protein sequence ID" value="WVZ95063.1"/>
    <property type="molecule type" value="Genomic_DNA"/>
</dbReference>
<dbReference type="Pfam" id="PF03101">
    <property type="entry name" value="FAR1"/>
    <property type="match status" value="1"/>
</dbReference>
<keyword evidence="1" id="KW-0479">Metal-binding</keyword>
<keyword evidence="1" id="KW-0862">Zinc</keyword>
<evidence type="ECO:0000259" key="3">
    <source>
        <dbReference type="PROSITE" id="PS50966"/>
    </source>
</evidence>